<evidence type="ECO:0000313" key="1">
    <source>
        <dbReference type="EMBL" id="CZT15022.1"/>
    </source>
</evidence>
<dbReference type="Proteomes" id="UP000225277">
    <property type="component" value="Unassembled WGS sequence"/>
</dbReference>
<reference evidence="1 2" key="1">
    <citation type="submission" date="2016-03" db="EMBL/GenBank/DDBJ databases">
        <authorList>
            <person name="Ploux O."/>
        </authorList>
    </citation>
    <scope>NUCLEOTIDE SEQUENCE [LARGE SCALE GENOMIC DNA]</scope>
    <source>
        <strain evidence="1 2">URUG2</strain>
    </source>
</reference>
<dbReference type="GeneID" id="35606618"/>
<evidence type="ECO:0000313" key="2">
    <source>
        <dbReference type="Proteomes" id="UP000225277"/>
    </source>
</evidence>
<keyword evidence="2" id="KW-1185">Reference proteome</keyword>
<accession>A0A2D3ULK0</accession>
<sequence>MSTSAPIVKQLHTGLQTLPQEIYDKIYTLTFAYDAEEEACIITQDYKPPFQLQIDRKTRAAFIKKYYGRAAPFCIQAYGKSDPKLGTFTTNLQLAIYRQPLKLWLESLGDDALGEVLKRGKGTSHDTQRGLLGTLDFIGIGERAYLYRAYYRRVSKLFRADYLELGRVFDGDSGGPGGSAAGTARGNARR</sequence>
<dbReference type="EMBL" id="FJUY01000001">
    <property type="protein sequence ID" value="CZT15022.1"/>
    <property type="molecule type" value="Genomic_DNA"/>
</dbReference>
<dbReference type="RefSeq" id="XP_023621919.1">
    <property type="nucleotide sequence ID" value="XM_023766151.1"/>
</dbReference>
<organism evidence="1 2">
    <name type="scientific">Ramularia collo-cygni</name>
    <dbReference type="NCBI Taxonomy" id="112498"/>
    <lineage>
        <taxon>Eukaryota</taxon>
        <taxon>Fungi</taxon>
        <taxon>Dikarya</taxon>
        <taxon>Ascomycota</taxon>
        <taxon>Pezizomycotina</taxon>
        <taxon>Dothideomycetes</taxon>
        <taxon>Dothideomycetidae</taxon>
        <taxon>Mycosphaerellales</taxon>
        <taxon>Mycosphaerellaceae</taxon>
        <taxon>Ramularia</taxon>
    </lineage>
</organism>
<dbReference type="OrthoDB" id="3650741at2759"/>
<name>A0A2D3ULK0_9PEZI</name>
<proteinExistence type="predicted"/>
<protein>
    <submittedName>
        <fullName evidence="1">Uncharacterized protein</fullName>
    </submittedName>
</protein>
<gene>
    <name evidence="1" type="ORF">RCC_12058</name>
</gene>
<dbReference type="AlphaFoldDB" id="A0A2D3ULK0"/>